<protein>
    <submittedName>
        <fullName evidence="1">Uncharacterized protein</fullName>
    </submittedName>
</protein>
<dbReference type="Proteomes" id="UP000050949">
    <property type="component" value="Unassembled WGS sequence"/>
</dbReference>
<gene>
    <name evidence="1" type="ORF">FC91_GL000913</name>
</gene>
<comment type="caution">
    <text evidence="1">The sequence shown here is derived from an EMBL/GenBank/DDBJ whole genome shotgun (WGS) entry which is preliminary data.</text>
</comment>
<accession>A0A0R1XIP1</accession>
<evidence type="ECO:0000313" key="2">
    <source>
        <dbReference type="Proteomes" id="UP000050949"/>
    </source>
</evidence>
<name>A0A0R1XIP1_9LACO</name>
<proteinExistence type="predicted"/>
<sequence>MGGFLVASDSLPRPTGAFFVQPAENMCKFRTIIDIFAQKRAEKWPKTGPNGVCGKKR</sequence>
<evidence type="ECO:0000313" key="1">
    <source>
        <dbReference type="EMBL" id="KRM29333.1"/>
    </source>
</evidence>
<dbReference type="EMBL" id="AZFW01000016">
    <property type="protein sequence ID" value="KRM29333.1"/>
    <property type="molecule type" value="Genomic_DNA"/>
</dbReference>
<reference evidence="1 2" key="1">
    <citation type="journal article" date="2015" name="Genome Announc.">
        <title>Expanding the biotechnology potential of lactobacilli through comparative genomics of 213 strains and associated genera.</title>
        <authorList>
            <person name="Sun Z."/>
            <person name="Harris H.M."/>
            <person name="McCann A."/>
            <person name="Guo C."/>
            <person name="Argimon S."/>
            <person name="Zhang W."/>
            <person name="Yang X."/>
            <person name="Jeffery I.B."/>
            <person name="Cooney J.C."/>
            <person name="Kagawa T.F."/>
            <person name="Liu W."/>
            <person name="Song Y."/>
            <person name="Salvetti E."/>
            <person name="Wrobel A."/>
            <person name="Rasinkangas P."/>
            <person name="Parkhill J."/>
            <person name="Rea M.C."/>
            <person name="O'Sullivan O."/>
            <person name="Ritari J."/>
            <person name="Douillard F.P."/>
            <person name="Paul Ross R."/>
            <person name="Yang R."/>
            <person name="Briner A.E."/>
            <person name="Felis G.E."/>
            <person name="de Vos W.M."/>
            <person name="Barrangou R."/>
            <person name="Klaenhammer T.R."/>
            <person name="Caufield P.W."/>
            <person name="Cui Y."/>
            <person name="Zhang H."/>
            <person name="O'Toole P.W."/>
        </authorList>
    </citation>
    <scope>NUCLEOTIDE SEQUENCE [LARGE SCALE GENOMIC DNA]</scope>
    <source>
        <strain evidence="1 2">DSM 16991</strain>
    </source>
</reference>
<organism evidence="1 2">
    <name type="scientific">Schleiferilactobacillus harbinensis DSM 16991</name>
    <dbReference type="NCBI Taxonomy" id="1122147"/>
    <lineage>
        <taxon>Bacteria</taxon>
        <taxon>Bacillati</taxon>
        <taxon>Bacillota</taxon>
        <taxon>Bacilli</taxon>
        <taxon>Lactobacillales</taxon>
        <taxon>Lactobacillaceae</taxon>
        <taxon>Schleiferilactobacillus</taxon>
    </lineage>
</organism>
<dbReference type="PATRIC" id="fig|1122147.4.peg.940"/>
<dbReference type="AlphaFoldDB" id="A0A0R1XIP1"/>